<dbReference type="Pfam" id="PF00069">
    <property type="entry name" value="Pkinase"/>
    <property type="match status" value="1"/>
</dbReference>
<evidence type="ECO:0000256" key="6">
    <source>
        <dbReference type="SAM" id="MobiDB-lite"/>
    </source>
</evidence>
<keyword evidence="10" id="KW-1185">Reference proteome</keyword>
<dbReference type="RefSeq" id="WP_344268419.1">
    <property type="nucleotide sequence ID" value="NZ_BAAAKV010000001.1"/>
</dbReference>
<evidence type="ECO:0000256" key="7">
    <source>
        <dbReference type="SAM" id="Phobius"/>
    </source>
</evidence>
<dbReference type="Gene3D" id="1.10.510.10">
    <property type="entry name" value="Transferase(Phosphotransferase) domain 1"/>
    <property type="match status" value="1"/>
</dbReference>
<dbReference type="Proteomes" id="UP001501371">
    <property type="component" value="Unassembled WGS sequence"/>
</dbReference>
<dbReference type="CDD" id="cd14014">
    <property type="entry name" value="STKc_PknB_like"/>
    <property type="match status" value="1"/>
</dbReference>
<keyword evidence="7" id="KW-1133">Transmembrane helix</keyword>
<name>A0ABN1UIJ9_9ACTN</name>
<keyword evidence="2 5" id="KW-0547">Nucleotide-binding</keyword>
<dbReference type="PROSITE" id="PS50011">
    <property type="entry name" value="PROTEIN_KINASE_DOM"/>
    <property type="match status" value="1"/>
</dbReference>
<evidence type="ECO:0000256" key="5">
    <source>
        <dbReference type="PROSITE-ProRule" id="PRU10141"/>
    </source>
</evidence>
<feature type="domain" description="Protein kinase" evidence="8">
    <location>
        <begin position="25"/>
        <end position="291"/>
    </location>
</feature>
<feature type="region of interest" description="Disordered" evidence="6">
    <location>
        <begin position="306"/>
        <end position="354"/>
    </location>
</feature>
<sequence length="480" mass="49352">MTTAEETPQQLTALGPDDPREISGYRLLAKVGEGGMGTVYLSSTRGGQPVALKLIRRDYARHPDFRARFEREVQAARRVSGYHIVPVLDHDTRGEEPWIATAYVPGLALDDVLDRFGPLPLSVTFQIIGCTARALSAVHSASVIHRDLKPSNVLLGSDGPWVIDFGIARATDTTQLTRTGGVVGTPQYMSPEHALSQSVTGATDIFALGLIAAVVATGRHPYGDGSGISIATAIANTEQRPPDLSGYPEALRQLLTGCLAADPASRPTPAALADWCEEASGRALRDFTDWLPAPLADEIARLEESAAHPPGASGGGGGDAPAAPAVMASAPTGSAGAASAGAGPAPASSGDASARPAAYVPTQVVGAPGTPGAAGAPTRAVHAPAPAVRAEANSPVAYGAGTTASVAAGPVANGPVANGPVANGPVANALAPLTRRIPLARLTPVVRLVRRMNLRRWWPWWIAGTVFFLALGAVMEWLGV</sequence>
<keyword evidence="7" id="KW-0812">Transmembrane</keyword>
<dbReference type="PANTHER" id="PTHR43289">
    <property type="entry name" value="MITOGEN-ACTIVATED PROTEIN KINASE KINASE KINASE 20-RELATED"/>
    <property type="match status" value="1"/>
</dbReference>
<evidence type="ECO:0000256" key="1">
    <source>
        <dbReference type="ARBA" id="ARBA00022679"/>
    </source>
</evidence>
<dbReference type="EMBL" id="BAAAKV010000001">
    <property type="protein sequence ID" value="GAA1149686.1"/>
    <property type="molecule type" value="Genomic_DNA"/>
</dbReference>
<reference evidence="9 10" key="1">
    <citation type="journal article" date="2019" name="Int. J. Syst. Evol. Microbiol.">
        <title>The Global Catalogue of Microorganisms (GCM) 10K type strain sequencing project: providing services to taxonomists for standard genome sequencing and annotation.</title>
        <authorList>
            <consortium name="The Broad Institute Genomics Platform"/>
            <consortium name="The Broad Institute Genome Sequencing Center for Infectious Disease"/>
            <person name="Wu L."/>
            <person name="Ma J."/>
        </authorList>
    </citation>
    <scope>NUCLEOTIDE SEQUENCE [LARGE SCALE GENOMIC DNA]</scope>
    <source>
        <strain evidence="9 10">JCM 12696</strain>
    </source>
</reference>
<keyword evidence="7" id="KW-0472">Membrane</keyword>
<feature type="transmembrane region" description="Helical" evidence="7">
    <location>
        <begin position="457"/>
        <end position="478"/>
    </location>
</feature>
<evidence type="ECO:0000256" key="4">
    <source>
        <dbReference type="ARBA" id="ARBA00022840"/>
    </source>
</evidence>
<evidence type="ECO:0000256" key="3">
    <source>
        <dbReference type="ARBA" id="ARBA00022777"/>
    </source>
</evidence>
<dbReference type="Gene3D" id="3.30.200.20">
    <property type="entry name" value="Phosphorylase Kinase, domain 1"/>
    <property type="match status" value="1"/>
</dbReference>
<feature type="binding site" evidence="5">
    <location>
        <position position="53"/>
    </location>
    <ligand>
        <name>ATP</name>
        <dbReference type="ChEBI" id="CHEBI:30616"/>
    </ligand>
</feature>
<dbReference type="SUPFAM" id="SSF56112">
    <property type="entry name" value="Protein kinase-like (PK-like)"/>
    <property type="match status" value="1"/>
</dbReference>
<evidence type="ECO:0000313" key="10">
    <source>
        <dbReference type="Proteomes" id="UP001501371"/>
    </source>
</evidence>
<evidence type="ECO:0000259" key="8">
    <source>
        <dbReference type="PROSITE" id="PS50011"/>
    </source>
</evidence>
<organism evidence="9 10">
    <name type="scientific">Streptomyces hebeiensis</name>
    <dbReference type="NCBI Taxonomy" id="229486"/>
    <lineage>
        <taxon>Bacteria</taxon>
        <taxon>Bacillati</taxon>
        <taxon>Actinomycetota</taxon>
        <taxon>Actinomycetes</taxon>
        <taxon>Kitasatosporales</taxon>
        <taxon>Streptomycetaceae</taxon>
        <taxon>Streptomyces</taxon>
    </lineage>
</organism>
<feature type="compositionally biased region" description="Low complexity" evidence="6">
    <location>
        <begin position="320"/>
        <end position="354"/>
    </location>
</feature>
<comment type="caution">
    <text evidence="9">The sequence shown here is derived from an EMBL/GenBank/DDBJ whole genome shotgun (WGS) entry which is preliminary data.</text>
</comment>
<dbReference type="PROSITE" id="PS00107">
    <property type="entry name" value="PROTEIN_KINASE_ATP"/>
    <property type="match status" value="1"/>
</dbReference>
<dbReference type="InterPro" id="IPR017441">
    <property type="entry name" value="Protein_kinase_ATP_BS"/>
</dbReference>
<evidence type="ECO:0000313" key="9">
    <source>
        <dbReference type="EMBL" id="GAA1149686.1"/>
    </source>
</evidence>
<dbReference type="PROSITE" id="PS00108">
    <property type="entry name" value="PROTEIN_KINASE_ST"/>
    <property type="match status" value="1"/>
</dbReference>
<evidence type="ECO:0000256" key="2">
    <source>
        <dbReference type="ARBA" id="ARBA00022741"/>
    </source>
</evidence>
<accession>A0ABN1UIJ9</accession>
<gene>
    <name evidence="9" type="ORF">GCM10009654_01160</name>
</gene>
<dbReference type="InterPro" id="IPR011009">
    <property type="entry name" value="Kinase-like_dom_sf"/>
</dbReference>
<dbReference type="InterPro" id="IPR008271">
    <property type="entry name" value="Ser/Thr_kinase_AS"/>
</dbReference>
<keyword evidence="3" id="KW-0418">Kinase</keyword>
<proteinExistence type="predicted"/>
<dbReference type="PANTHER" id="PTHR43289:SF34">
    <property type="entry name" value="SERINE_THREONINE-PROTEIN KINASE YBDM-RELATED"/>
    <property type="match status" value="1"/>
</dbReference>
<protein>
    <recommendedName>
        <fullName evidence="8">Protein kinase domain-containing protein</fullName>
    </recommendedName>
</protein>
<keyword evidence="1" id="KW-0808">Transferase</keyword>
<keyword evidence="4 5" id="KW-0067">ATP-binding</keyword>
<dbReference type="SMART" id="SM00220">
    <property type="entry name" value="S_TKc"/>
    <property type="match status" value="1"/>
</dbReference>
<dbReference type="InterPro" id="IPR000719">
    <property type="entry name" value="Prot_kinase_dom"/>
</dbReference>